<dbReference type="Proteomes" id="UP000646053">
    <property type="component" value="Unassembled WGS sequence"/>
</dbReference>
<proteinExistence type="predicted"/>
<dbReference type="EMBL" id="WVIE01000008">
    <property type="protein sequence ID" value="NDJ17467.1"/>
    <property type="molecule type" value="Genomic_DNA"/>
</dbReference>
<evidence type="ECO:0000313" key="3">
    <source>
        <dbReference type="Proteomes" id="UP000646053"/>
    </source>
</evidence>
<organism evidence="2 3">
    <name type="scientific">Myxacorys almedinensis A</name>
    <dbReference type="NCBI Taxonomy" id="2690445"/>
    <lineage>
        <taxon>Bacteria</taxon>
        <taxon>Bacillati</taxon>
        <taxon>Cyanobacteriota</taxon>
        <taxon>Cyanophyceae</taxon>
        <taxon>Leptolyngbyales</taxon>
        <taxon>Leptolyngbyaceae</taxon>
        <taxon>Myxacorys</taxon>
        <taxon>Myxacorys almedinensis</taxon>
    </lineage>
</organism>
<comment type="caution">
    <text evidence="2">The sequence shown here is derived from an EMBL/GenBank/DDBJ whole genome shotgun (WGS) entry which is preliminary data.</text>
</comment>
<gene>
    <name evidence="2" type="ORF">GS601_09235</name>
</gene>
<reference evidence="2" key="1">
    <citation type="submission" date="2019-12" db="EMBL/GenBank/DDBJ databases">
        <title>High-Quality draft genome sequences of three cyanobacteria isolated from the limestone walls of the Old Cathedral of Coimbra.</title>
        <authorList>
            <person name="Tiago I."/>
            <person name="Soares F."/>
            <person name="Portugal A."/>
        </authorList>
    </citation>
    <scope>NUCLEOTIDE SEQUENCE</scope>
    <source>
        <strain evidence="2">A</strain>
    </source>
</reference>
<dbReference type="Pfam" id="PF14261">
    <property type="entry name" value="DUF4351"/>
    <property type="match status" value="1"/>
</dbReference>
<feature type="domain" description="DUF4351" evidence="1">
    <location>
        <begin position="225"/>
        <end position="284"/>
    </location>
</feature>
<dbReference type="PANTHER" id="PTHR34613:SF1">
    <property type="entry name" value="SLL6017 PROTEIN"/>
    <property type="match status" value="1"/>
</dbReference>
<dbReference type="RefSeq" id="WP_162422972.1">
    <property type="nucleotide sequence ID" value="NZ_WVIE01000008.1"/>
</dbReference>
<sequence length="291" mass="33940">MSFDTTCRRLTEIFPEDFASWLLGYRVPLTELSPTELSIEPIRADRVILLQGQNEIVHIEFQTDPKDDVPMRLADYRLRLHRRFPNKTIHQVVIYLRETNSERVYQNYFEIAGMYAEFNVIRIWEVPAEELMTFPGLLPFVGLSRSNNPIQTLRRAVREIQRIEDESQQHEAMAATYVLSGLKFEAAVLSQVIRRDIMRESVTYQLILEEGREEGREQGLEQGLEQGQRLEAIALTTRQLTRRLRQELSEEMRSRLSTLPLPILENLSEALLDFTELSDLENWLAAHNPAQ</sequence>
<protein>
    <submittedName>
        <fullName evidence="2">DUF4351 domain-containing protein</fullName>
    </submittedName>
</protein>
<dbReference type="InterPro" id="IPR025587">
    <property type="entry name" value="DUF4351"/>
</dbReference>
<evidence type="ECO:0000313" key="2">
    <source>
        <dbReference type="EMBL" id="NDJ17467.1"/>
    </source>
</evidence>
<dbReference type="PANTHER" id="PTHR34613">
    <property type="entry name" value="SLL0800 PROTEIN"/>
    <property type="match status" value="1"/>
</dbReference>
<keyword evidence="3" id="KW-1185">Reference proteome</keyword>
<accession>A0A8J7YZM6</accession>
<name>A0A8J7YZM6_9CYAN</name>
<dbReference type="AlphaFoldDB" id="A0A8J7YZM6"/>
<evidence type="ECO:0000259" key="1">
    <source>
        <dbReference type="Pfam" id="PF14261"/>
    </source>
</evidence>